<feature type="domain" description="EF-hand" evidence="4">
    <location>
        <begin position="218"/>
        <end position="253"/>
    </location>
</feature>
<keyword evidence="2" id="KW-0677">Repeat</keyword>
<dbReference type="PROSITE" id="PS00018">
    <property type="entry name" value="EF_HAND_1"/>
    <property type="match status" value="3"/>
</dbReference>
<protein>
    <recommendedName>
        <fullName evidence="4">EF-hand domain-containing protein</fullName>
    </recommendedName>
</protein>
<keyword evidence="1" id="KW-0479">Metal-binding</keyword>
<proteinExistence type="predicted"/>
<evidence type="ECO:0000313" key="6">
    <source>
        <dbReference type="Proteomes" id="UP001633002"/>
    </source>
</evidence>
<dbReference type="Gene3D" id="1.10.238.10">
    <property type="entry name" value="EF-hand"/>
    <property type="match status" value="2"/>
</dbReference>
<dbReference type="Pfam" id="PF13499">
    <property type="entry name" value="EF-hand_7"/>
    <property type="match status" value="2"/>
</dbReference>
<reference evidence="5 6" key="1">
    <citation type="submission" date="2024-09" db="EMBL/GenBank/DDBJ databases">
        <title>Chromosome-scale assembly of Riccia sorocarpa.</title>
        <authorList>
            <person name="Paukszto L."/>
        </authorList>
    </citation>
    <scope>NUCLEOTIDE SEQUENCE [LARGE SCALE GENOMIC DNA]</scope>
    <source>
        <strain evidence="5">LP-2024</strain>
        <tissue evidence="5">Aerial parts of the thallus</tissue>
    </source>
</reference>
<dbReference type="PROSITE" id="PS50222">
    <property type="entry name" value="EF_HAND_2"/>
    <property type="match status" value="4"/>
</dbReference>
<evidence type="ECO:0000256" key="2">
    <source>
        <dbReference type="ARBA" id="ARBA00022737"/>
    </source>
</evidence>
<dbReference type="SUPFAM" id="SSF47473">
    <property type="entry name" value="EF-hand"/>
    <property type="match status" value="1"/>
</dbReference>
<gene>
    <name evidence="5" type="ORF">R1sor_024799</name>
</gene>
<organism evidence="5 6">
    <name type="scientific">Riccia sorocarpa</name>
    <dbReference type="NCBI Taxonomy" id="122646"/>
    <lineage>
        <taxon>Eukaryota</taxon>
        <taxon>Viridiplantae</taxon>
        <taxon>Streptophyta</taxon>
        <taxon>Embryophyta</taxon>
        <taxon>Marchantiophyta</taxon>
        <taxon>Marchantiopsida</taxon>
        <taxon>Marchantiidae</taxon>
        <taxon>Marchantiales</taxon>
        <taxon>Ricciaceae</taxon>
        <taxon>Riccia</taxon>
    </lineage>
</organism>
<name>A0ABD3GRI6_9MARC</name>
<dbReference type="EMBL" id="JBJQOH010000007">
    <property type="protein sequence ID" value="KAL3681843.1"/>
    <property type="molecule type" value="Genomic_DNA"/>
</dbReference>
<dbReference type="FunFam" id="1.10.238.10:FF:000089">
    <property type="entry name" value="calmodulin-like protein 3"/>
    <property type="match status" value="1"/>
</dbReference>
<comment type="caution">
    <text evidence="5">The sequence shown here is derived from an EMBL/GenBank/DDBJ whole genome shotgun (WGS) entry which is preliminary data.</text>
</comment>
<dbReference type="Proteomes" id="UP001633002">
    <property type="component" value="Unassembled WGS sequence"/>
</dbReference>
<dbReference type="InterPro" id="IPR011992">
    <property type="entry name" value="EF-hand-dom_pair"/>
</dbReference>
<dbReference type="InterPro" id="IPR018247">
    <property type="entry name" value="EF_Hand_1_Ca_BS"/>
</dbReference>
<dbReference type="InterPro" id="IPR002048">
    <property type="entry name" value="EF_hand_dom"/>
</dbReference>
<keyword evidence="3" id="KW-0106">Calcium</keyword>
<dbReference type="GO" id="GO:0046872">
    <property type="term" value="F:metal ion binding"/>
    <property type="evidence" value="ECO:0007669"/>
    <property type="project" value="UniProtKB-KW"/>
</dbReference>
<accession>A0ABD3GRI6</accession>
<evidence type="ECO:0000259" key="4">
    <source>
        <dbReference type="PROSITE" id="PS50222"/>
    </source>
</evidence>
<feature type="domain" description="EF-hand" evidence="4">
    <location>
        <begin position="256"/>
        <end position="291"/>
    </location>
</feature>
<evidence type="ECO:0000313" key="5">
    <source>
        <dbReference type="EMBL" id="KAL3681843.1"/>
    </source>
</evidence>
<evidence type="ECO:0000256" key="1">
    <source>
        <dbReference type="ARBA" id="ARBA00022723"/>
    </source>
</evidence>
<dbReference type="CDD" id="cd00051">
    <property type="entry name" value="EFh"/>
    <property type="match status" value="1"/>
</dbReference>
<feature type="domain" description="EF-hand" evidence="4">
    <location>
        <begin position="170"/>
        <end position="205"/>
    </location>
</feature>
<dbReference type="AlphaFoldDB" id="A0ABD3GRI6"/>
<keyword evidence="6" id="KW-1185">Reference proteome</keyword>
<sequence>MAAGPQQRKRSRVQVSLFLYSLDFHNPRYLSPRVSTVSSMAVVVPLGNAAGTFIDSRLLLDFPGLFQSFAVWSNSKQLEDSSKTPLLKTVPSKTQRPLVKEKPAFILVENRCDPAGQEVPSACTKTVVQENSDLCTSELRRMFHAMDENHDGLICAKDLCRFMGRLGQELSERDALSMLATVDHDSDGRAGFEEFCTLYKSLDGSQDCLAGQKDLVEEEDEALKDAFRLYDKNDDGYISCHELQAVLLALGLHEGKSLQSCKLMIHAVDLDGNGQVDIQEFKQMMSSDFLLR</sequence>
<feature type="domain" description="EF-hand" evidence="4">
    <location>
        <begin position="134"/>
        <end position="169"/>
    </location>
</feature>
<dbReference type="SMART" id="SM00054">
    <property type="entry name" value="EFh"/>
    <property type="match status" value="4"/>
</dbReference>
<dbReference type="PANTHER" id="PTHR10891">
    <property type="entry name" value="EF-HAND CALCIUM-BINDING DOMAIN CONTAINING PROTEIN"/>
    <property type="match status" value="1"/>
</dbReference>
<evidence type="ECO:0000256" key="3">
    <source>
        <dbReference type="ARBA" id="ARBA00022837"/>
    </source>
</evidence>
<dbReference type="InterPro" id="IPR039647">
    <property type="entry name" value="EF_hand_pair_protein_CML-like"/>
</dbReference>